<dbReference type="FunFam" id="3.40.250.10:FF:000009">
    <property type="entry name" value="tRNA 2-selenouridine/geranyl-2-thiouridine synthase"/>
    <property type="match status" value="1"/>
</dbReference>
<comment type="caution">
    <text evidence="9">The sequence shown here is derived from an EMBL/GenBank/DDBJ whole genome shotgun (WGS) entry which is preliminary data.</text>
</comment>
<reference evidence="9 10" key="1">
    <citation type="submission" date="2018-03" db="EMBL/GenBank/DDBJ databases">
        <title>Non-Typhoidal Salmonella genome sequencing and assembly.</title>
        <authorList>
            <person name="Matchawe C."/>
        </authorList>
    </citation>
    <scope>NUCLEOTIDE SEQUENCE [LARGE SCALE GENOMIC DNA]</scope>
    <source>
        <strain evidence="9 10">32eva</strain>
    </source>
</reference>
<dbReference type="SMART" id="SM00450">
    <property type="entry name" value="RHOD"/>
    <property type="match status" value="1"/>
</dbReference>
<organism evidence="9 10">
    <name type="scientific">Salmonella enterica subsp. enterica serovar Wilhelmsburg</name>
    <dbReference type="NCBI Taxonomy" id="1960126"/>
    <lineage>
        <taxon>Bacteria</taxon>
        <taxon>Pseudomonadati</taxon>
        <taxon>Pseudomonadota</taxon>
        <taxon>Gammaproteobacteria</taxon>
        <taxon>Enterobacterales</taxon>
        <taxon>Enterobacteriaceae</taxon>
        <taxon>Salmonella</taxon>
    </lineage>
</organism>
<feature type="non-terminal residue" evidence="9">
    <location>
        <position position="156"/>
    </location>
</feature>
<dbReference type="Proteomes" id="UP000297749">
    <property type="component" value="Unassembled WGS sequence"/>
</dbReference>
<dbReference type="Gene3D" id="3.40.250.10">
    <property type="entry name" value="Rhodanese-like domain"/>
    <property type="match status" value="1"/>
</dbReference>
<evidence type="ECO:0000256" key="4">
    <source>
        <dbReference type="ARBA" id="ARBA00055294"/>
    </source>
</evidence>
<dbReference type="CDD" id="cd01520">
    <property type="entry name" value="RHOD_YbbB"/>
    <property type="match status" value="1"/>
</dbReference>
<evidence type="ECO:0000259" key="8">
    <source>
        <dbReference type="PROSITE" id="PS50206"/>
    </source>
</evidence>
<dbReference type="PANTHER" id="PTHR30401:SF0">
    <property type="entry name" value="TRNA 2-SELENOURIDINE SYNTHASE"/>
    <property type="match status" value="1"/>
</dbReference>
<name>A0A659R0N7_SALET</name>
<proteinExistence type="inferred from homology"/>
<dbReference type="PROSITE" id="PS50206">
    <property type="entry name" value="RHODANESE_3"/>
    <property type="match status" value="1"/>
</dbReference>
<dbReference type="InterPro" id="IPR017582">
    <property type="entry name" value="SelU"/>
</dbReference>
<evidence type="ECO:0000256" key="6">
    <source>
        <dbReference type="ARBA" id="ARBA00066463"/>
    </source>
</evidence>
<dbReference type="InterPro" id="IPR001763">
    <property type="entry name" value="Rhodanese-like_dom"/>
</dbReference>
<dbReference type="Pfam" id="PF00581">
    <property type="entry name" value="Rhodanese"/>
    <property type="match status" value="1"/>
</dbReference>
<evidence type="ECO:0000313" key="9">
    <source>
        <dbReference type="EMBL" id="TGC92352.1"/>
    </source>
</evidence>
<evidence type="ECO:0000313" key="10">
    <source>
        <dbReference type="Proteomes" id="UP000297749"/>
    </source>
</evidence>
<evidence type="ECO:0000256" key="5">
    <source>
        <dbReference type="ARBA" id="ARBA00060843"/>
    </source>
</evidence>
<comment type="similarity">
    <text evidence="5">Belongs to the SelU family.</text>
</comment>
<dbReference type="GO" id="GO:0002098">
    <property type="term" value="P:tRNA wobble uridine modification"/>
    <property type="evidence" value="ECO:0007669"/>
    <property type="project" value="InterPro"/>
</dbReference>
<comment type="catalytic activity">
    <reaction evidence="3">
        <text>5-methylaminomethyl-2-thiouridine(34) in tRNA + selenophosphate + (2E)-geranyl diphosphate + H2O + H(+) = 5-methylaminomethyl-2-selenouridine(34) in tRNA + (2E)-thiogeraniol + phosphate + diphosphate</text>
        <dbReference type="Rhea" id="RHEA:42716"/>
        <dbReference type="Rhea" id="RHEA-COMP:10195"/>
        <dbReference type="Rhea" id="RHEA-COMP:10196"/>
        <dbReference type="ChEBI" id="CHEBI:15377"/>
        <dbReference type="ChEBI" id="CHEBI:15378"/>
        <dbReference type="ChEBI" id="CHEBI:16144"/>
        <dbReference type="ChEBI" id="CHEBI:33019"/>
        <dbReference type="ChEBI" id="CHEBI:43474"/>
        <dbReference type="ChEBI" id="CHEBI:58057"/>
        <dbReference type="ChEBI" id="CHEBI:74455"/>
        <dbReference type="ChEBI" id="CHEBI:82743"/>
        <dbReference type="ChEBI" id="CHEBI:143703"/>
        <dbReference type="EC" id="2.9.1.3"/>
    </reaction>
    <physiologicalReaction direction="left-to-right" evidence="3">
        <dbReference type="Rhea" id="RHEA:42717"/>
    </physiologicalReaction>
</comment>
<dbReference type="GO" id="GO:0043828">
    <property type="term" value="F:tRNA 2-selenouridine synthase activity"/>
    <property type="evidence" value="ECO:0007669"/>
    <property type="project" value="UniProtKB-EC"/>
</dbReference>
<dbReference type="InterPro" id="IPR036873">
    <property type="entry name" value="Rhodanese-like_dom_sf"/>
</dbReference>
<feature type="domain" description="Rhodanese" evidence="8">
    <location>
        <begin position="14"/>
        <end position="137"/>
    </location>
</feature>
<dbReference type="EC" id="2.9.1.3" evidence="6"/>
<accession>A0A659R0N7</accession>
<protein>
    <recommendedName>
        <fullName evidence="7">tRNA 2-selenouridine synthase</fullName>
        <ecNumber evidence="6">2.9.1.3</ecNumber>
    </recommendedName>
</protein>
<keyword evidence="1" id="KW-0808">Transferase</keyword>
<dbReference type="AlphaFoldDB" id="A0A659R0N7"/>
<evidence type="ECO:0000256" key="3">
    <source>
        <dbReference type="ARBA" id="ARBA00050862"/>
    </source>
</evidence>
<keyword evidence="2" id="KW-0711">Selenium</keyword>
<evidence type="ECO:0000256" key="7">
    <source>
        <dbReference type="ARBA" id="ARBA00073823"/>
    </source>
</evidence>
<comment type="function">
    <text evidence="4">Involved in the post-transcriptional modification of the uridine at the wobble position (U34) of tRNA(Lys), tRNA(Glu) and tRNA(Gln). Catalyzes the conversion of 2-thiouridine (S2U-RNA) to 2-selenouridine (Se2U-RNA). Acts in a two-step process involving geranylation of 2-thiouridine (S2U) to S-geranyl-2-thiouridine (geS2U) and subsequent selenation of the latter derivative to 2-selenouridine (Se2U) in the tRNA chain.</text>
</comment>
<dbReference type="PANTHER" id="PTHR30401">
    <property type="entry name" value="TRNA 2-SELENOURIDINE SYNTHASE"/>
    <property type="match status" value="1"/>
</dbReference>
<gene>
    <name evidence="9" type="ORF">C9F04_02010</name>
</gene>
<dbReference type="EMBL" id="PYKF01000102">
    <property type="protein sequence ID" value="TGC92352.1"/>
    <property type="molecule type" value="Genomic_DNA"/>
</dbReference>
<dbReference type="SUPFAM" id="SSF52821">
    <property type="entry name" value="Rhodanese/Cell cycle control phosphatase"/>
    <property type="match status" value="1"/>
</dbReference>
<evidence type="ECO:0000256" key="2">
    <source>
        <dbReference type="ARBA" id="ARBA00023266"/>
    </source>
</evidence>
<evidence type="ECO:0000256" key="1">
    <source>
        <dbReference type="ARBA" id="ARBA00022679"/>
    </source>
</evidence>
<sequence>MQDRQKAQDYRALLLADTPLIDVRAPIEFEQGAMPGAINLPLMMDDERAAVGPCASRQGAEAAVARGRGLVCGDIRQQRLEAWKAAYQRFPNGYLCCARGGQRSHIVQRWLQETGIDCPLIEGGYKALRQTAIQATWQLAHSPIHLSGGGTGGGRT</sequence>